<dbReference type="PANTHER" id="PTHR47947">
    <property type="entry name" value="CYTOCHROME P450 82C3-RELATED"/>
    <property type="match status" value="1"/>
</dbReference>
<dbReference type="GO" id="GO:0005506">
    <property type="term" value="F:iron ion binding"/>
    <property type="evidence" value="ECO:0007669"/>
    <property type="project" value="InterPro"/>
</dbReference>
<gene>
    <name evidence="11" type="ORF">POM88_047790</name>
</gene>
<keyword evidence="8" id="KW-0408">Iron</keyword>
<dbReference type="InterPro" id="IPR036396">
    <property type="entry name" value="Cyt_P450_sf"/>
</dbReference>
<evidence type="ECO:0000313" key="11">
    <source>
        <dbReference type="EMBL" id="KAK1354534.1"/>
    </source>
</evidence>
<dbReference type="GO" id="GO:0004497">
    <property type="term" value="F:monooxygenase activity"/>
    <property type="evidence" value="ECO:0007669"/>
    <property type="project" value="UniProtKB-KW"/>
</dbReference>
<dbReference type="InterPro" id="IPR050651">
    <property type="entry name" value="Plant_Cytochrome_P450_Monoox"/>
</dbReference>
<name>A0AAD8GU56_9APIA</name>
<protein>
    <submittedName>
        <fullName evidence="11">Uncharacterized protein</fullName>
    </submittedName>
</protein>
<dbReference type="SUPFAM" id="SSF48264">
    <property type="entry name" value="Cytochrome P450"/>
    <property type="match status" value="1"/>
</dbReference>
<dbReference type="Pfam" id="PF00067">
    <property type="entry name" value="p450"/>
    <property type="match status" value="1"/>
</dbReference>
<dbReference type="GO" id="GO:0016020">
    <property type="term" value="C:membrane"/>
    <property type="evidence" value="ECO:0007669"/>
    <property type="project" value="UniProtKB-SubCell"/>
</dbReference>
<dbReference type="GO" id="GO:0016705">
    <property type="term" value="F:oxidoreductase activity, acting on paired donors, with incorporation or reduction of molecular oxygen"/>
    <property type="evidence" value="ECO:0007669"/>
    <property type="project" value="InterPro"/>
</dbReference>
<dbReference type="InterPro" id="IPR001128">
    <property type="entry name" value="Cyt_P450"/>
</dbReference>
<keyword evidence="3" id="KW-0349">Heme</keyword>
<organism evidence="11 12">
    <name type="scientific">Heracleum sosnowskyi</name>
    <dbReference type="NCBI Taxonomy" id="360622"/>
    <lineage>
        <taxon>Eukaryota</taxon>
        <taxon>Viridiplantae</taxon>
        <taxon>Streptophyta</taxon>
        <taxon>Embryophyta</taxon>
        <taxon>Tracheophyta</taxon>
        <taxon>Spermatophyta</taxon>
        <taxon>Magnoliopsida</taxon>
        <taxon>eudicotyledons</taxon>
        <taxon>Gunneridae</taxon>
        <taxon>Pentapetalae</taxon>
        <taxon>asterids</taxon>
        <taxon>campanulids</taxon>
        <taxon>Apiales</taxon>
        <taxon>Apiaceae</taxon>
        <taxon>Apioideae</taxon>
        <taxon>apioid superclade</taxon>
        <taxon>Tordylieae</taxon>
        <taxon>Tordyliinae</taxon>
        <taxon>Heracleum</taxon>
    </lineage>
</organism>
<dbReference type="GO" id="GO:0020037">
    <property type="term" value="F:heme binding"/>
    <property type="evidence" value="ECO:0007669"/>
    <property type="project" value="InterPro"/>
</dbReference>
<keyword evidence="9" id="KW-0503">Monooxygenase</keyword>
<reference evidence="11" key="1">
    <citation type="submission" date="2023-02" db="EMBL/GenBank/DDBJ databases">
        <title>Genome of toxic invasive species Heracleum sosnowskyi carries increased number of genes despite the absence of recent whole-genome duplications.</title>
        <authorList>
            <person name="Schelkunov M."/>
            <person name="Shtratnikova V."/>
            <person name="Makarenko M."/>
            <person name="Klepikova A."/>
            <person name="Omelchenko D."/>
            <person name="Novikova G."/>
            <person name="Obukhova E."/>
            <person name="Bogdanov V."/>
            <person name="Penin A."/>
            <person name="Logacheva M."/>
        </authorList>
    </citation>
    <scope>NUCLEOTIDE SEQUENCE</scope>
    <source>
        <strain evidence="11">Hsosn_3</strain>
        <tissue evidence="11">Leaf</tissue>
    </source>
</reference>
<evidence type="ECO:0000256" key="2">
    <source>
        <dbReference type="ARBA" id="ARBA00004370"/>
    </source>
</evidence>
<sequence>MILHKCGYLKVCQIFFSMLSDTGRKDVKAKSLTPQLLDNPELQVTKLQISIHELLSNTHVELLRPVRASEMTTCINELYSLCCKDGVDYFPIFLAEKLSVLLNFLPKGIIFAGTDANYATITWALALVLKHKEVLQRAQQELDLHIGQEQYHWSSCPKGTQLLVNISGKRTKTLEHGPTRMNFNQRDF</sequence>
<dbReference type="EMBL" id="JAUIZM010000011">
    <property type="protein sequence ID" value="KAK1354534.1"/>
    <property type="molecule type" value="Genomic_DNA"/>
</dbReference>
<keyword evidence="5" id="KW-0479">Metal-binding</keyword>
<comment type="caution">
    <text evidence="11">The sequence shown here is derived from an EMBL/GenBank/DDBJ whole genome shotgun (WGS) entry which is preliminary data.</text>
</comment>
<comment type="subcellular location">
    <subcellularLocation>
        <location evidence="2">Membrane</location>
    </subcellularLocation>
</comment>
<dbReference type="Gene3D" id="1.10.630.10">
    <property type="entry name" value="Cytochrome P450"/>
    <property type="match status" value="1"/>
</dbReference>
<comment type="cofactor">
    <cofactor evidence="1">
        <name>heme</name>
        <dbReference type="ChEBI" id="CHEBI:30413"/>
    </cofactor>
</comment>
<dbReference type="PANTHER" id="PTHR47947:SF26">
    <property type="entry name" value="CYTOCHROME P450"/>
    <property type="match status" value="1"/>
</dbReference>
<evidence type="ECO:0000256" key="7">
    <source>
        <dbReference type="ARBA" id="ARBA00023002"/>
    </source>
</evidence>
<keyword evidence="6" id="KW-1133">Transmembrane helix</keyword>
<evidence type="ECO:0000256" key="5">
    <source>
        <dbReference type="ARBA" id="ARBA00022723"/>
    </source>
</evidence>
<keyword evidence="4" id="KW-0812">Transmembrane</keyword>
<keyword evidence="7" id="KW-0560">Oxidoreductase</keyword>
<evidence type="ECO:0000256" key="4">
    <source>
        <dbReference type="ARBA" id="ARBA00022692"/>
    </source>
</evidence>
<evidence type="ECO:0000256" key="9">
    <source>
        <dbReference type="ARBA" id="ARBA00023033"/>
    </source>
</evidence>
<accession>A0AAD8GU56</accession>
<evidence type="ECO:0000256" key="1">
    <source>
        <dbReference type="ARBA" id="ARBA00001971"/>
    </source>
</evidence>
<keyword evidence="12" id="KW-1185">Reference proteome</keyword>
<evidence type="ECO:0000256" key="6">
    <source>
        <dbReference type="ARBA" id="ARBA00022989"/>
    </source>
</evidence>
<evidence type="ECO:0000256" key="3">
    <source>
        <dbReference type="ARBA" id="ARBA00022617"/>
    </source>
</evidence>
<evidence type="ECO:0000313" key="12">
    <source>
        <dbReference type="Proteomes" id="UP001237642"/>
    </source>
</evidence>
<proteinExistence type="predicted"/>
<reference evidence="11" key="2">
    <citation type="submission" date="2023-05" db="EMBL/GenBank/DDBJ databases">
        <authorList>
            <person name="Schelkunov M.I."/>
        </authorList>
    </citation>
    <scope>NUCLEOTIDE SEQUENCE</scope>
    <source>
        <strain evidence="11">Hsosn_3</strain>
        <tissue evidence="11">Leaf</tissue>
    </source>
</reference>
<evidence type="ECO:0000256" key="10">
    <source>
        <dbReference type="ARBA" id="ARBA00023136"/>
    </source>
</evidence>
<dbReference type="AlphaFoldDB" id="A0AAD8GU56"/>
<keyword evidence="10" id="KW-0472">Membrane</keyword>
<evidence type="ECO:0000256" key="8">
    <source>
        <dbReference type="ARBA" id="ARBA00023004"/>
    </source>
</evidence>
<dbReference type="Proteomes" id="UP001237642">
    <property type="component" value="Unassembled WGS sequence"/>
</dbReference>